<dbReference type="InterPro" id="IPR001296">
    <property type="entry name" value="Glyco_trans_1"/>
</dbReference>
<gene>
    <name evidence="2" type="ORF">HNP60_000998</name>
</gene>
<dbReference type="Proteomes" id="UP001138540">
    <property type="component" value="Unassembled WGS sequence"/>
</dbReference>
<comment type="caution">
    <text evidence="2">The sequence shown here is derived from an EMBL/GenBank/DDBJ whole genome shotgun (WGS) entry which is preliminary data.</text>
</comment>
<name>A0ABR6NCL1_9SPHN</name>
<keyword evidence="3" id="KW-1185">Reference proteome</keyword>
<evidence type="ECO:0000313" key="2">
    <source>
        <dbReference type="EMBL" id="MBB5985024.1"/>
    </source>
</evidence>
<sequence>MRICFVGHAFHKLSRSHIFFLDILKALGSVEEYYHSPDDPRDPADDIVAAIAAKRFDRYIFWQTEYIASELLCATEVGRMILIPMFDAASHYDETWWQRFQMHRFIAFSRAMHETLQCAGLDSSYFQYFPEPAAEPITFAEPEGAFFWERRPMERTNASQVRAQCRALGLTKLHVHAAPDRPHHRIAQSARLAQMKDGAVPVSVSGWFDDRAALDACASTFRFYFAPRTQEGIGATFLEAMARGQIVLAPDAPTMNEYIGHLSSGILYDPDAPLSLPILSKSDLDRISTGAFQRVRLGHERWLKDRERLNSIILDDRRRWSYSDSAASFGNLLRREAHERALRRSVD</sequence>
<evidence type="ECO:0000259" key="1">
    <source>
        <dbReference type="Pfam" id="PF00534"/>
    </source>
</evidence>
<protein>
    <recommendedName>
        <fullName evidence="1">Glycosyl transferase family 1 domain-containing protein</fullName>
    </recommendedName>
</protein>
<accession>A0ABR6NCL1</accession>
<organism evidence="2 3">
    <name type="scientific">Sphingobium lignivorans</name>
    <dbReference type="NCBI Taxonomy" id="2735886"/>
    <lineage>
        <taxon>Bacteria</taxon>
        <taxon>Pseudomonadati</taxon>
        <taxon>Pseudomonadota</taxon>
        <taxon>Alphaproteobacteria</taxon>
        <taxon>Sphingomonadales</taxon>
        <taxon>Sphingomonadaceae</taxon>
        <taxon>Sphingobium</taxon>
    </lineage>
</organism>
<proteinExistence type="predicted"/>
<dbReference type="RefSeq" id="WP_184150874.1">
    <property type="nucleotide sequence ID" value="NZ_JACHKA010000001.1"/>
</dbReference>
<dbReference type="SUPFAM" id="SSF53756">
    <property type="entry name" value="UDP-Glycosyltransferase/glycogen phosphorylase"/>
    <property type="match status" value="1"/>
</dbReference>
<reference evidence="2 3" key="1">
    <citation type="submission" date="2020-08" db="EMBL/GenBank/DDBJ databases">
        <title>Exploring microbial biodiversity for novel pathways involved in the catabolism of aromatic compounds derived from lignin.</title>
        <authorList>
            <person name="Elkins J."/>
        </authorList>
    </citation>
    <scope>NUCLEOTIDE SEQUENCE [LARGE SCALE GENOMIC DNA]</scope>
    <source>
        <strain evidence="2 3">B1D3A</strain>
    </source>
</reference>
<dbReference type="Pfam" id="PF00534">
    <property type="entry name" value="Glycos_transf_1"/>
    <property type="match status" value="1"/>
</dbReference>
<dbReference type="EMBL" id="JACHKA010000001">
    <property type="protein sequence ID" value="MBB5985024.1"/>
    <property type="molecule type" value="Genomic_DNA"/>
</dbReference>
<feature type="domain" description="Glycosyl transferase family 1" evidence="1">
    <location>
        <begin position="208"/>
        <end position="271"/>
    </location>
</feature>
<evidence type="ECO:0000313" key="3">
    <source>
        <dbReference type="Proteomes" id="UP001138540"/>
    </source>
</evidence>
<dbReference type="Gene3D" id="3.40.50.2000">
    <property type="entry name" value="Glycogen Phosphorylase B"/>
    <property type="match status" value="1"/>
</dbReference>